<dbReference type="AlphaFoldDB" id="A0A6G8RUF0"/>
<keyword evidence="2" id="KW-1185">Reference proteome</keyword>
<evidence type="ECO:0000313" key="2">
    <source>
        <dbReference type="Proteomes" id="UP000502297"/>
    </source>
</evidence>
<protein>
    <submittedName>
        <fullName evidence="1">Uncharacterized protein</fullName>
    </submittedName>
</protein>
<dbReference type="EMBL" id="CP049801">
    <property type="protein sequence ID" value="QIO05544.1"/>
    <property type="molecule type" value="Genomic_DNA"/>
</dbReference>
<proteinExistence type="predicted"/>
<sequence length="74" mass="7989">MLNTDSIKMSKGKIKLSKDAATKELIELTMDELALVSGGGTDTGWSVCINLPFISVCGPVTYDEPAKKIKKVMK</sequence>
<name>A0A6G8RUF0_9GAMM</name>
<gene>
    <name evidence="1" type="ORF">G8E00_06050</name>
</gene>
<dbReference type="Proteomes" id="UP000502297">
    <property type="component" value="Chromosome"/>
</dbReference>
<accession>A0A6G8RUF0</accession>
<evidence type="ECO:0000313" key="1">
    <source>
        <dbReference type="EMBL" id="QIO05544.1"/>
    </source>
</evidence>
<organism evidence="1 2">
    <name type="scientific">Acinetobacter shaoyimingii</name>
    <dbReference type="NCBI Taxonomy" id="2715164"/>
    <lineage>
        <taxon>Bacteria</taxon>
        <taxon>Pseudomonadati</taxon>
        <taxon>Pseudomonadota</taxon>
        <taxon>Gammaproteobacteria</taxon>
        <taxon>Moraxellales</taxon>
        <taxon>Moraxellaceae</taxon>
        <taxon>Acinetobacter</taxon>
    </lineage>
</organism>
<dbReference type="RefSeq" id="WP_166011473.1">
    <property type="nucleotide sequence ID" value="NZ_CP049801.1"/>
</dbReference>
<reference evidence="1 2" key="1">
    <citation type="submission" date="2020-03" db="EMBL/GenBank/DDBJ databases">
        <authorList>
            <person name="Zhu W."/>
        </authorList>
    </citation>
    <scope>NUCLEOTIDE SEQUENCE [LARGE SCALE GENOMIC DNA]</scope>
    <source>
        <strain evidence="1 2">323-1</strain>
    </source>
</reference>
<dbReference type="KEGG" id="asha:G8E00_06050"/>